<keyword evidence="1" id="KW-0472">Membrane</keyword>
<evidence type="ECO:0000313" key="3">
    <source>
        <dbReference type="Proteomes" id="UP001054945"/>
    </source>
</evidence>
<reference evidence="2 3" key="1">
    <citation type="submission" date="2021-06" db="EMBL/GenBank/DDBJ databases">
        <title>Caerostris extrusa draft genome.</title>
        <authorList>
            <person name="Kono N."/>
            <person name="Arakawa K."/>
        </authorList>
    </citation>
    <scope>NUCLEOTIDE SEQUENCE [LARGE SCALE GENOMIC DNA]</scope>
</reference>
<dbReference type="AlphaFoldDB" id="A0AAV4NLB4"/>
<organism evidence="2 3">
    <name type="scientific">Caerostris extrusa</name>
    <name type="common">Bark spider</name>
    <name type="synonym">Caerostris bankana</name>
    <dbReference type="NCBI Taxonomy" id="172846"/>
    <lineage>
        <taxon>Eukaryota</taxon>
        <taxon>Metazoa</taxon>
        <taxon>Ecdysozoa</taxon>
        <taxon>Arthropoda</taxon>
        <taxon>Chelicerata</taxon>
        <taxon>Arachnida</taxon>
        <taxon>Araneae</taxon>
        <taxon>Araneomorphae</taxon>
        <taxon>Entelegynae</taxon>
        <taxon>Araneoidea</taxon>
        <taxon>Araneidae</taxon>
        <taxon>Caerostris</taxon>
    </lineage>
</organism>
<name>A0AAV4NLB4_CAEEX</name>
<comment type="caution">
    <text evidence="2">The sequence shown here is derived from an EMBL/GenBank/DDBJ whole genome shotgun (WGS) entry which is preliminary data.</text>
</comment>
<feature type="transmembrane region" description="Helical" evidence="1">
    <location>
        <begin position="66"/>
        <end position="84"/>
    </location>
</feature>
<proteinExistence type="predicted"/>
<evidence type="ECO:0000313" key="2">
    <source>
        <dbReference type="EMBL" id="GIX85268.1"/>
    </source>
</evidence>
<protein>
    <submittedName>
        <fullName evidence="2">Uncharacterized protein</fullName>
    </submittedName>
</protein>
<gene>
    <name evidence="2" type="ORF">CEXT_41811</name>
</gene>
<keyword evidence="3" id="KW-1185">Reference proteome</keyword>
<sequence>MKFRDNHIYYMGVGFGVLYFRQLTLMVHRCGPTNEALAEKTDSGRSKSPFKRNFCLYRKEHNPLMLIHGVLIFMFLRGTTMCLIRCTAQALPEMFSSVHNGGRLPFFLKYLQKTLQLLAHHHEISGSPITPSIKVLP</sequence>
<accession>A0AAV4NLB4</accession>
<keyword evidence="1" id="KW-1133">Transmembrane helix</keyword>
<feature type="transmembrane region" description="Helical" evidence="1">
    <location>
        <begin position="7"/>
        <end position="27"/>
    </location>
</feature>
<dbReference type="EMBL" id="BPLR01003495">
    <property type="protein sequence ID" value="GIX85268.1"/>
    <property type="molecule type" value="Genomic_DNA"/>
</dbReference>
<keyword evidence="1" id="KW-0812">Transmembrane</keyword>
<dbReference type="Proteomes" id="UP001054945">
    <property type="component" value="Unassembled WGS sequence"/>
</dbReference>
<evidence type="ECO:0000256" key="1">
    <source>
        <dbReference type="SAM" id="Phobius"/>
    </source>
</evidence>